<dbReference type="Pfam" id="PF03398">
    <property type="entry name" value="Ist1"/>
    <property type="match status" value="1"/>
</dbReference>
<dbReference type="PANTHER" id="PTHR12161:SF14">
    <property type="entry name" value="REGULATOR OF VPS4 ACTIVITY IN THE MVB PATHWAY PROTEIN"/>
    <property type="match status" value="1"/>
</dbReference>
<feature type="compositionally biased region" description="Basic and acidic residues" evidence="2">
    <location>
        <begin position="479"/>
        <end position="488"/>
    </location>
</feature>
<dbReference type="InterPro" id="IPR042277">
    <property type="entry name" value="IST1-like"/>
</dbReference>
<protein>
    <submittedName>
        <fullName evidence="3">Uncharacterized protein</fullName>
    </submittedName>
</protein>
<feature type="region of interest" description="Disordered" evidence="2">
    <location>
        <begin position="238"/>
        <end position="327"/>
    </location>
</feature>
<dbReference type="EMBL" id="BPVZ01000035">
    <property type="protein sequence ID" value="GKV11775.1"/>
    <property type="molecule type" value="Genomic_DNA"/>
</dbReference>
<evidence type="ECO:0000256" key="2">
    <source>
        <dbReference type="SAM" id="MobiDB-lite"/>
    </source>
</evidence>
<feature type="compositionally biased region" description="Basic and acidic residues" evidence="2">
    <location>
        <begin position="576"/>
        <end position="588"/>
    </location>
</feature>
<name>A0AAV5JLW5_9ROSI</name>
<feature type="compositionally biased region" description="Basic and acidic residues" evidence="2">
    <location>
        <begin position="288"/>
        <end position="301"/>
    </location>
</feature>
<comment type="caution">
    <text evidence="3">The sequence shown here is derived from an EMBL/GenBank/DDBJ whole genome shotgun (WGS) entry which is preliminary data.</text>
</comment>
<feature type="region of interest" description="Disordered" evidence="2">
    <location>
        <begin position="439"/>
        <end position="602"/>
    </location>
</feature>
<feature type="compositionally biased region" description="Basic and acidic residues" evidence="2">
    <location>
        <begin position="388"/>
        <end position="400"/>
    </location>
</feature>
<dbReference type="FunFam" id="1.20.1260.60:FF:000002">
    <property type="entry name" value="Vacuolar protein sorting-associated protein IST1"/>
    <property type="match status" value="1"/>
</dbReference>
<comment type="similarity">
    <text evidence="1">Belongs to the IST1 family.</text>
</comment>
<evidence type="ECO:0000313" key="4">
    <source>
        <dbReference type="Proteomes" id="UP001054252"/>
    </source>
</evidence>
<feature type="compositionally biased region" description="Polar residues" evidence="2">
    <location>
        <begin position="250"/>
        <end position="259"/>
    </location>
</feature>
<feature type="compositionally biased region" description="Basic residues" evidence="2">
    <location>
        <begin position="565"/>
        <end position="575"/>
    </location>
</feature>
<dbReference type="InterPro" id="IPR005061">
    <property type="entry name" value="Ist1"/>
</dbReference>
<evidence type="ECO:0000313" key="3">
    <source>
        <dbReference type="EMBL" id="GKV11775.1"/>
    </source>
</evidence>
<feature type="compositionally biased region" description="Basic and acidic residues" evidence="2">
    <location>
        <begin position="518"/>
        <end position="530"/>
    </location>
</feature>
<dbReference type="AlphaFoldDB" id="A0AAV5JLW5"/>
<reference evidence="3 4" key="1">
    <citation type="journal article" date="2021" name="Commun. Biol.">
        <title>The genome of Shorea leprosula (Dipterocarpaceae) highlights the ecological relevance of drought in aseasonal tropical rainforests.</title>
        <authorList>
            <person name="Ng K.K.S."/>
            <person name="Kobayashi M.J."/>
            <person name="Fawcett J.A."/>
            <person name="Hatakeyama M."/>
            <person name="Paape T."/>
            <person name="Ng C.H."/>
            <person name="Ang C.C."/>
            <person name="Tnah L.H."/>
            <person name="Lee C.T."/>
            <person name="Nishiyama T."/>
            <person name="Sese J."/>
            <person name="O'Brien M.J."/>
            <person name="Copetti D."/>
            <person name="Mohd Noor M.I."/>
            <person name="Ong R.C."/>
            <person name="Putra M."/>
            <person name="Sireger I.Z."/>
            <person name="Indrioko S."/>
            <person name="Kosugi Y."/>
            <person name="Izuno A."/>
            <person name="Isagi Y."/>
            <person name="Lee S.L."/>
            <person name="Shimizu K.K."/>
        </authorList>
    </citation>
    <scope>NUCLEOTIDE SEQUENCE [LARGE SCALE GENOMIC DNA]</scope>
    <source>
        <strain evidence="3">214</strain>
    </source>
</reference>
<feature type="compositionally biased region" description="Basic residues" evidence="2">
    <location>
        <begin position="302"/>
        <end position="312"/>
    </location>
</feature>
<evidence type="ECO:0000256" key="1">
    <source>
        <dbReference type="ARBA" id="ARBA00005536"/>
    </source>
</evidence>
<feature type="compositionally biased region" description="Basic and acidic residues" evidence="2">
    <location>
        <begin position="541"/>
        <end position="550"/>
    </location>
</feature>
<proteinExistence type="inferred from homology"/>
<dbReference type="Gene3D" id="1.20.1260.60">
    <property type="entry name" value="Vacuolar protein sorting-associated protein Ist1"/>
    <property type="match status" value="1"/>
</dbReference>
<sequence length="737" mass="83251">MLDGLLGRGFASKSKSLIKVTKNRINVIRRKRNATQKFLKKDIADLLANGLDTNAYGRIEGLQVELNVSQCYDFIENCCDFLLKRLSVMQKQRGCPEDCREAVSSLMFAAARFSDLPELRDLRNIFHERYGNSLEFFVNQLFVEILASKPSTSEKKAMLMQEIALEFSIKWDCRAFEQRISKPAAFAEGQPRTYGPSHVNDDKSKSSNGKVVYLQGNKTNISSKEKFEVVNIGHRFSSGKEDNCSKRNKLNSQSRQESSFEGFKPINGREGRDNHDVSSWGRNKVSAGHHEVWNGKEDITSRKGRASSYSHRRSMDKNDGGARNELNLQRKQESFEGYKPPNGMEGKDNHEVLPWGRKEASAAKHEFWNGKEDIASSKGRLSNSSHGRIKDRNDGGAKLPEVKENNVYGINEKAMLPQVKQHLSPSHAGLNLKSHDKDLLADDSHGMGDTTRSVREDTPHLKPYYNGILPPPYIKPNTKLKDSNHDARLSIGSSSAGLDNEIVSKDPSKHHKAFAGNRSDKNQEGLDHPHDKRSKFSPARVDSHGDEKDYYYQNGGIDNAIPKPRSNRRRHHVKSSRKDDFDNDEHAGAARRRSRGREDDSSRGLQVLFDYQQHKIDEEERVLDELLIHYSKSPSSYEEGKVRRKQSRSRRAHHHLGTEAGETPSNVSRDGSVEKSEIPCPVRSISLPCEQTTQPQAKVFARAASFQPQRSNAERHVHPNLPDYDDLAAQLAALRGR</sequence>
<dbReference type="PANTHER" id="PTHR12161">
    <property type="entry name" value="IST1 FAMILY MEMBER"/>
    <property type="match status" value="1"/>
</dbReference>
<feature type="compositionally biased region" description="Basic residues" evidence="2">
    <location>
        <begin position="642"/>
        <end position="655"/>
    </location>
</feature>
<dbReference type="GO" id="GO:0015031">
    <property type="term" value="P:protein transport"/>
    <property type="evidence" value="ECO:0007669"/>
    <property type="project" value="InterPro"/>
</dbReference>
<keyword evidence="4" id="KW-1185">Reference proteome</keyword>
<feature type="compositionally biased region" description="Basic and acidic residues" evidence="2">
    <location>
        <begin position="313"/>
        <end position="327"/>
    </location>
</feature>
<feature type="compositionally biased region" description="Basic and acidic residues" evidence="2">
    <location>
        <begin position="439"/>
        <end position="460"/>
    </location>
</feature>
<feature type="region of interest" description="Disordered" evidence="2">
    <location>
        <begin position="634"/>
        <end position="678"/>
    </location>
</feature>
<feature type="region of interest" description="Disordered" evidence="2">
    <location>
        <begin position="187"/>
        <end position="209"/>
    </location>
</feature>
<feature type="compositionally biased region" description="Basic and acidic residues" evidence="2">
    <location>
        <begin position="267"/>
        <end position="276"/>
    </location>
</feature>
<organism evidence="3 4">
    <name type="scientific">Rubroshorea leprosula</name>
    <dbReference type="NCBI Taxonomy" id="152421"/>
    <lineage>
        <taxon>Eukaryota</taxon>
        <taxon>Viridiplantae</taxon>
        <taxon>Streptophyta</taxon>
        <taxon>Embryophyta</taxon>
        <taxon>Tracheophyta</taxon>
        <taxon>Spermatophyta</taxon>
        <taxon>Magnoliopsida</taxon>
        <taxon>eudicotyledons</taxon>
        <taxon>Gunneridae</taxon>
        <taxon>Pentapetalae</taxon>
        <taxon>rosids</taxon>
        <taxon>malvids</taxon>
        <taxon>Malvales</taxon>
        <taxon>Dipterocarpaceae</taxon>
        <taxon>Rubroshorea</taxon>
    </lineage>
</organism>
<gene>
    <name evidence="3" type="ORF">SLEP1_g22996</name>
</gene>
<dbReference type="Proteomes" id="UP001054252">
    <property type="component" value="Unassembled WGS sequence"/>
</dbReference>
<accession>A0AAV5JLW5</accession>
<feature type="region of interest" description="Disordered" evidence="2">
    <location>
        <begin position="376"/>
        <end position="400"/>
    </location>
</feature>